<dbReference type="Proteomes" id="UP000295023">
    <property type="component" value="Unassembled WGS sequence"/>
</dbReference>
<organism evidence="2 3">
    <name type="scientific">Roseicella aquatilis</name>
    <dbReference type="NCBI Taxonomy" id="2527868"/>
    <lineage>
        <taxon>Bacteria</taxon>
        <taxon>Pseudomonadati</taxon>
        <taxon>Pseudomonadota</taxon>
        <taxon>Alphaproteobacteria</taxon>
        <taxon>Acetobacterales</taxon>
        <taxon>Roseomonadaceae</taxon>
        <taxon>Roseicella</taxon>
    </lineage>
</organism>
<proteinExistence type="predicted"/>
<evidence type="ECO:0000313" key="2">
    <source>
        <dbReference type="EMBL" id="TCZ51440.1"/>
    </source>
</evidence>
<dbReference type="GO" id="GO:0051287">
    <property type="term" value="F:NAD binding"/>
    <property type="evidence" value="ECO:0007669"/>
    <property type="project" value="InterPro"/>
</dbReference>
<dbReference type="InterPro" id="IPR008927">
    <property type="entry name" value="6-PGluconate_DH-like_C_sf"/>
</dbReference>
<dbReference type="InterPro" id="IPR013328">
    <property type="entry name" value="6PGD_dom2"/>
</dbReference>
<dbReference type="SUPFAM" id="SSF48179">
    <property type="entry name" value="6-phosphogluconate dehydrogenase C-terminal domain-like"/>
    <property type="match status" value="1"/>
</dbReference>
<keyword evidence="3" id="KW-1185">Reference proteome</keyword>
<dbReference type="InterPro" id="IPR029154">
    <property type="entry name" value="HIBADH-like_NADP-bd"/>
</dbReference>
<gene>
    <name evidence="2" type="ORF">EXY23_26875</name>
</gene>
<protein>
    <submittedName>
        <fullName evidence="2">NAD(P)-dependent oxidoreductase</fullName>
    </submittedName>
</protein>
<dbReference type="AlphaFoldDB" id="A0A4R4D3R7"/>
<evidence type="ECO:0000313" key="3">
    <source>
        <dbReference type="Proteomes" id="UP000295023"/>
    </source>
</evidence>
<evidence type="ECO:0000259" key="1">
    <source>
        <dbReference type="Pfam" id="PF14833"/>
    </source>
</evidence>
<sequence>MAQPVARLHPLFDRRSQQVFLLVDKPGLSQVTKLSNNLVLAANMVAAFEALSPGAKAGLDSISWWS</sequence>
<dbReference type="Gene3D" id="1.10.1040.10">
    <property type="entry name" value="N-(1-d-carboxylethyl)-l-norvaline Dehydrogenase, domain 2"/>
    <property type="match status" value="1"/>
</dbReference>
<dbReference type="Pfam" id="PF14833">
    <property type="entry name" value="NAD_binding_11"/>
    <property type="match status" value="1"/>
</dbReference>
<comment type="caution">
    <text evidence="2">The sequence shown here is derived from an EMBL/GenBank/DDBJ whole genome shotgun (WGS) entry which is preliminary data.</text>
</comment>
<reference evidence="2 3" key="1">
    <citation type="submission" date="2019-03" db="EMBL/GenBank/DDBJ databases">
        <title>Paracraurococcus aquatilis NE82 genome sequence.</title>
        <authorList>
            <person name="Zhao Y."/>
            <person name="Du Z."/>
        </authorList>
    </citation>
    <scope>NUCLEOTIDE SEQUENCE [LARGE SCALE GENOMIC DNA]</scope>
    <source>
        <strain evidence="2 3">NE82</strain>
    </source>
</reference>
<accession>A0A4R4D3R7</accession>
<name>A0A4R4D3R7_9PROT</name>
<feature type="domain" description="3-hydroxyisobutyrate dehydrogenase-like NAD-binding" evidence="1">
    <location>
        <begin position="27"/>
        <end position="60"/>
    </location>
</feature>
<dbReference type="EMBL" id="SKBM01000056">
    <property type="protein sequence ID" value="TCZ51440.1"/>
    <property type="molecule type" value="Genomic_DNA"/>
</dbReference>